<reference evidence="1 2" key="1">
    <citation type="submission" date="2018-11" db="EMBL/GenBank/DDBJ databases">
        <authorList>
            <consortium name="Pathogen Informatics"/>
        </authorList>
    </citation>
    <scope>NUCLEOTIDE SEQUENCE [LARGE SCALE GENOMIC DNA]</scope>
    <source>
        <strain>Denwood</strain>
        <strain evidence="2">Zambia</strain>
    </source>
</reference>
<sequence length="53" mass="6105">MICYNRVGTDVHHLVLCANQAVHANDEQRTKMVQHLAKTLEQLLFQVSLRMSI</sequence>
<evidence type="ECO:0000313" key="1">
    <source>
        <dbReference type="EMBL" id="VDP88305.1"/>
    </source>
</evidence>
<proteinExistence type="predicted"/>
<accession>A0A183Q802</accession>
<evidence type="ECO:0000313" key="2">
    <source>
        <dbReference type="Proteomes" id="UP000269396"/>
    </source>
</evidence>
<dbReference type="EMBL" id="UZAL01053862">
    <property type="protein sequence ID" value="VDP88305.1"/>
    <property type="molecule type" value="Genomic_DNA"/>
</dbReference>
<protein>
    <submittedName>
        <fullName evidence="1">Uncharacterized protein</fullName>
    </submittedName>
</protein>
<organism evidence="1 2">
    <name type="scientific">Schistosoma mattheei</name>
    <dbReference type="NCBI Taxonomy" id="31246"/>
    <lineage>
        <taxon>Eukaryota</taxon>
        <taxon>Metazoa</taxon>
        <taxon>Spiralia</taxon>
        <taxon>Lophotrochozoa</taxon>
        <taxon>Platyhelminthes</taxon>
        <taxon>Trematoda</taxon>
        <taxon>Digenea</taxon>
        <taxon>Strigeidida</taxon>
        <taxon>Schistosomatoidea</taxon>
        <taxon>Schistosomatidae</taxon>
        <taxon>Schistosoma</taxon>
    </lineage>
</organism>
<gene>
    <name evidence="1" type="ORF">SMTD_LOCUS22738</name>
</gene>
<dbReference type="AlphaFoldDB" id="A0A183Q802"/>
<dbReference type="Proteomes" id="UP000269396">
    <property type="component" value="Unassembled WGS sequence"/>
</dbReference>
<name>A0A183Q802_9TREM</name>
<keyword evidence="2" id="KW-1185">Reference proteome</keyword>